<dbReference type="GO" id="GO:0005666">
    <property type="term" value="C:RNA polymerase III complex"/>
    <property type="evidence" value="ECO:0007669"/>
    <property type="project" value="TreeGrafter"/>
</dbReference>
<dbReference type="InterPro" id="IPR005576">
    <property type="entry name" value="Rpb7-like_N"/>
</dbReference>
<keyword evidence="5 6" id="KW-0539">Nucleus</keyword>
<sequence>GYEMFLLSLIEHTFRLSPALLDRPLKDAIKEELGSIFLDKVIKDLGLCAAIYDLRSIQGGFVVPGEGAPTYTVKFRMLVFCPFVGEIIDARLKESTKDGLRLTLDFFEDIYVPLAFLPTPNHYERDPNPEDGVLWGWDYEEGSSYPIEWSDEIRFKVHSINFPPLPLR</sequence>
<dbReference type="CDD" id="cd04330">
    <property type="entry name" value="RNAP_III_Rpc25_N"/>
    <property type="match status" value="1"/>
</dbReference>
<feature type="non-terminal residue" evidence="9">
    <location>
        <position position="1"/>
    </location>
</feature>
<feature type="non-terminal residue" evidence="9">
    <location>
        <position position="168"/>
    </location>
</feature>
<dbReference type="Proteomes" id="UP000015453">
    <property type="component" value="Unassembled WGS sequence"/>
</dbReference>
<keyword evidence="10" id="KW-1185">Reference proteome</keyword>
<feature type="domain" description="RNA polymerase Rpb7-like N-terminal" evidence="7">
    <location>
        <begin position="13"/>
        <end position="67"/>
    </location>
</feature>
<dbReference type="Gene3D" id="3.30.1490.120">
    <property type="entry name" value="RNA polymerase Rpb7-like, N-terminal domain"/>
    <property type="match status" value="1"/>
</dbReference>
<dbReference type="PANTHER" id="PTHR12709">
    <property type="entry name" value="DNA-DIRECTED RNA POLYMERASE II, III"/>
    <property type="match status" value="1"/>
</dbReference>
<comment type="function">
    <text evidence="6">DNA-dependent RNA polymerase which catalyzes the transcription of DNA into RNA using the four ribonucleoside triphosphates as substrates.</text>
</comment>
<evidence type="ECO:0000256" key="1">
    <source>
        <dbReference type="ARBA" id="ARBA00004123"/>
    </source>
</evidence>
<evidence type="ECO:0000259" key="8">
    <source>
        <dbReference type="Pfam" id="PF08292"/>
    </source>
</evidence>
<evidence type="ECO:0000313" key="9">
    <source>
        <dbReference type="EMBL" id="EPS74423.1"/>
    </source>
</evidence>
<dbReference type="EMBL" id="AUSU01000074">
    <property type="protein sequence ID" value="EPS74423.1"/>
    <property type="molecule type" value="Genomic_DNA"/>
</dbReference>
<keyword evidence="4 6" id="KW-0804">Transcription</keyword>
<proteinExistence type="inferred from homology"/>
<dbReference type="GO" id="GO:0006384">
    <property type="term" value="P:transcription initiation at RNA polymerase III promoter"/>
    <property type="evidence" value="ECO:0007669"/>
    <property type="project" value="TreeGrafter"/>
</dbReference>
<dbReference type="InterPro" id="IPR036898">
    <property type="entry name" value="RNA_pol_Rpb7-like_N_sf"/>
</dbReference>
<evidence type="ECO:0000313" key="10">
    <source>
        <dbReference type="Proteomes" id="UP000015453"/>
    </source>
</evidence>
<keyword evidence="3 6" id="KW-0240">DNA-directed RNA polymerase</keyword>
<dbReference type="Gene3D" id="2.40.50.140">
    <property type="entry name" value="Nucleic acid-binding proteins"/>
    <property type="match status" value="1"/>
</dbReference>
<dbReference type="OrthoDB" id="10256606at2759"/>
<evidence type="ECO:0000256" key="3">
    <source>
        <dbReference type="ARBA" id="ARBA00022478"/>
    </source>
</evidence>
<dbReference type="AlphaFoldDB" id="S8EEN1"/>
<evidence type="ECO:0000259" key="7">
    <source>
        <dbReference type="Pfam" id="PF03876"/>
    </source>
</evidence>
<dbReference type="SUPFAM" id="SSF88798">
    <property type="entry name" value="N-terminal, heterodimerisation domain of RBP7 (RpoE)"/>
    <property type="match status" value="1"/>
</dbReference>
<name>S8EEN1_9LAMI</name>
<dbReference type="Pfam" id="PF08292">
    <property type="entry name" value="RNA_pol_Rbc25"/>
    <property type="match status" value="1"/>
</dbReference>
<dbReference type="SUPFAM" id="SSF50249">
    <property type="entry name" value="Nucleic acid-binding proteins"/>
    <property type="match status" value="1"/>
</dbReference>
<comment type="similarity">
    <text evidence="2">Belongs to the eukaryotic RPB7/RPC8 RNA polymerase subunit family.</text>
</comment>
<evidence type="ECO:0000256" key="6">
    <source>
        <dbReference type="RuleBase" id="RU369086"/>
    </source>
</evidence>
<evidence type="ECO:0000256" key="4">
    <source>
        <dbReference type="ARBA" id="ARBA00023163"/>
    </source>
</evidence>
<reference evidence="9 10" key="1">
    <citation type="journal article" date="2013" name="BMC Genomics">
        <title>The miniature genome of a carnivorous plant Genlisea aurea contains a low number of genes and short non-coding sequences.</title>
        <authorList>
            <person name="Leushkin E.V."/>
            <person name="Sutormin R.A."/>
            <person name="Nabieva E.R."/>
            <person name="Penin A.A."/>
            <person name="Kondrashov A.S."/>
            <person name="Logacheva M.D."/>
        </authorList>
    </citation>
    <scope>NUCLEOTIDE SEQUENCE [LARGE SCALE GENOMIC DNA]</scope>
</reference>
<evidence type="ECO:0000256" key="2">
    <source>
        <dbReference type="ARBA" id="ARBA00009307"/>
    </source>
</evidence>
<dbReference type="PANTHER" id="PTHR12709:SF1">
    <property type="entry name" value="DNA-DIRECTED RNA POLYMERASE III SUBUNIT RPC8"/>
    <property type="match status" value="1"/>
</dbReference>
<comment type="subcellular location">
    <subcellularLocation>
        <location evidence="1 6">Nucleus</location>
    </subcellularLocation>
</comment>
<dbReference type="InterPro" id="IPR045113">
    <property type="entry name" value="Rpb7-like"/>
</dbReference>
<feature type="domain" description="RNA polymerase III subunit Rpc25" evidence="8">
    <location>
        <begin position="86"/>
        <end position="163"/>
    </location>
</feature>
<comment type="caution">
    <text evidence="9">The sequence shown here is derived from an EMBL/GenBank/DDBJ whole genome shotgun (WGS) entry which is preliminary data.</text>
</comment>
<protein>
    <recommendedName>
        <fullName evidence="6">DNA-directed RNA polymerase subunit</fullName>
    </recommendedName>
</protein>
<evidence type="ECO:0000256" key="5">
    <source>
        <dbReference type="ARBA" id="ARBA00023242"/>
    </source>
</evidence>
<gene>
    <name evidence="9" type="ORF">M569_00336</name>
</gene>
<dbReference type="Pfam" id="PF03876">
    <property type="entry name" value="SHS2_Rpb7-N"/>
    <property type="match status" value="1"/>
</dbReference>
<accession>S8EEN1</accession>
<dbReference type="InterPro" id="IPR013238">
    <property type="entry name" value="RNA_pol_III_Rbc25"/>
</dbReference>
<dbReference type="InterPro" id="IPR012340">
    <property type="entry name" value="NA-bd_OB-fold"/>
</dbReference>
<organism evidence="9 10">
    <name type="scientific">Genlisea aurea</name>
    <dbReference type="NCBI Taxonomy" id="192259"/>
    <lineage>
        <taxon>Eukaryota</taxon>
        <taxon>Viridiplantae</taxon>
        <taxon>Streptophyta</taxon>
        <taxon>Embryophyta</taxon>
        <taxon>Tracheophyta</taxon>
        <taxon>Spermatophyta</taxon>
        <taxon>Magnoliopsida</taxon>
        <taxon>eudicotyledons</taxon>
        <taxon>Gunneridae</taxon>
        <taxon>Pentapetalae</taxon>
        <taxon>asterids</taxon>
        <taxon>lamiids</taxon>
        <taxon>Lamiales</taxon>
        <taxon>Lentibulariaceae</taxon>
        <taxon>Genlisea</taxon>
    </lineage>
</organism>